<dbReference type="CTD" id="100131897"/>
<dbReference type="Ensembl" id="ENSJJAT00000025369.1">
    <property type="protein sequence ID" value="ENSJJAP00000018836.1"/>
    <property type="gene ID" value="ENSJJAG00000019989.1"/>
</dbReference>
<dbReference type="InterPro" id="IPR029337">
    <property type="entry name" value="INSYN2"/>
</dbReference>
<dbReference type="OrthoDB" id="8679980at2759"/>
<dbReference type="GeneTree" id="ENSGT00530000063787"/>
<feature type="compositionally biased region" description="Polar residues" evidence="1">
    <location>
        <begin position="265"/>
        <end position="275"/>
    </location>
</feature>
<reference evidence="2" key="2">
    <citation type="submission" date="2025-09" db="UniProtKB">
        <authorList>
            <consortium name="Ensembl"/>
        </authorList>
    </citation>
    <scope>IDENTIFICATION</scope>
</reference>
<dbReference type="GeneID" id="101593907"/>
<dbReference type="AlphaFoldDB" id="A0A8C5L0X2"/>
<feature type="region of interest" description="Disordered" evidence="1">
    <location>
        <begin position="1"/>
        <end position="91"/>
    </location>
</feature>
<protein>
    <submittedName>
        <fullName evidence="2">Inhibitory synaptic factor family member 2B</fullName>
    </submittedName>
</protein>
<gene>
    <name evidence="2" type="primary">Insyn2b</name>
</gene>
<feature type="region of interest" description="Disordered" evidence="1">
    <location>
        <begin position="252"/>
        <end position="359"/>
    </location>
</feature>
<sequence>MAQPSMKVRPALLKRNSLESVELVKQPHHRRSKSQQVRFKDDGSTKTPPGLAEVHIQSPGGGDDDPAAMGKTKTPTARHHHPPAYSLSFPRSHKAGGFRNIAIQTSPSLRKHFPVFKRKKLTASKSLVEMPTASQSAIQVNGSLLEHDTVSSDLAYLRLTQHLEDGPQRVKVPHSFLPRMSKVQSNGPVSMCLDAATWKVSEQGTAAIQVPDDIYHSACWEAREPAFPPDGSADMSNSLTPLVAMCPGDERRVLTSDSERPPSGLNATSGANTLPGTVKLKPELLLPKDNADDNDLVSLSSQSKKTRVPSPPRTHSSPAPGSHSQPAHTGRASDCPASSDSHQDPESLKTNSTSTSAPVCQEQMVKNATQSDTLEFQNCPGRDSFSSSLPRDESKVQGGRETSDTSHIHLAQGELCDLQGRLQSVEESLHSNQEKIKVLLNVIQDLEKARALTEGRNFYRTGQDLNNCRTCQNTACIIYSVEYDFRQQEGRFNEVLQSLEEVEPAEEAPSPPKSPAEAPAPEKQDFRRKTKKVKKKCFWWI</sequence>
<name>A0A8C5L0X2_JACJA</name>
<feature type="region of interest" description="Disordered" evidence="1">
    <location>
        <begin position="371"/>
        <end position="406"/>
    </location>
</feature>
<feature type="region of interest" description="Disordered" evidence="1">
    <location>
        <begin position="499"/>
        <end position="533"/>
    </location>
</feature>
<dbReference type="Proteomes" id="UP000694385">
    <property type="component" value="Unassembled WGS sequence"/>
</dbReference>
<evidence type="ECO:0000256" key="1">
    <source>
        <dbReference type="SAM" id="MobiDB-lite"/>
    </source>
</evidence>
<feature type="compositionally biased region" description="Polar residues" evidence="1">
    <location>
        <begin position="348"/>
        <end position="359"/>
    </location>
</feature>
<dbReference type="OMA" id="TQVPEYI"/>
<evidence type="ECO:0000313" key="3">
    <source>
        <dbReference type="Proteomes" id="UP000694385"/>
    </source>
</evidence>
<keyword evidence="3" id="KW-1185">Reference proteome</keyword>
<dbReference type="Pfam" id="PF15265">
    <property type="entry name" value="FAM196"/>
    <property type="match status" value="1"/>
</dbReference>
<evidence type="ECO:0000313" key="2">
    <source>
        <dbReference type="Ensembl" id="ENSJJAP00000018836.1"/>
    </source>
</evidence>
<dbReference type="PANTHER" id="PTHR28682">
    <property type="entry name" value="INHIBITORY SYNAPTIC FACTOR 2A-RELATED"/>
    <property type="match status" value="1"/>
</dbReference>
<reference evidence="2" key="1">
    <citation type="submission" date="2025-08" db="UniProtKB">
        <authorList>
            <consortium name="Ensembl"/>
        </authorList>
    </citation>
    <scope>IDENTIFICATION</scope>
</reference>
<organism evidence="2 3">
    <name type="scientific">Jaculus jaculus</name>
    <name type="common">Lesser Egyptian jerboa</name>
    <dbReference type="NCBI Taxonomy" id="51337"/>
    <lineage>
        <taxon>Eukaryota</taxon>
        <taxon>Metazoa</taxon>
        <taxon>Chordata</taxon>
        <taxon>Craniata</taxon>
        <taxon>Vertebrata</taxon>
        <taxon>Euteleostomi</taxon>
        <taxon>Mammalia</taxon>
        <taxon>Eutheria</taxon>
        <taxon>Euarchontoglires</taxon>
        <taxon>Glires</taxon>
        <taxon>Rodentia</taxon>
        <taxon>Myomorpha</taxon>
        <taxon>Dipodoidea</taxon>
        <taxon>Dipodidae</taxon>
        <taxon>Dipodinae</taxon>
        <taxon>Jaculus</taxon>
    </lineage>
</organism>
<dbReference type="PANTHER" id="PTHR28682:SF2">
    <property type="entry name" value="PROTEIN INSYN2B"/>
    <property type="match status" value="1"/>
</dbReference>
<accession>A0A8C5L0X2</accession>
<feature type="compositionally biased region" description="Polar residues" evidence="1">
    <location>
        <begin position="313"/>
        <end position="327"/>
    </location>
</feature>
<proteinExistence type="predicted"/>